<dbReference type="GO" id="GO:0050808">
    <property type="term" value="P:synapse organization"/>
    <property type="evidence" value="ECO:0007669"/>
    <property type="project" value="TreeGrafter"/>
</dbReference>
<dbReference type="PANTHER" id="PTHR23279">
    <property type="entry name" value="DEFECTIVE PROBOSCIS EXTENSION RESPONSE DPR -RELATED"/>
    <property type="match status" value="1"/>
</dbReference>
<reference evidence="3" key="2">
    <citation type="submission" date="2022-10" db="EMBL/GenBank/DDBJ databases">
        <authorList>
            <consortium name="ENA_rothamsted_submissions"/>
            <consortium name="culmorum"/>
            <person name="King R."/>
        </authorList>
    </citation>
    <scope>NUCLEOTIDE SEQUENCE</scope>
</reference>
<protein>
    <recommendedName>
        <fullName evidence="2">Ig-like domain-containing protein</fullName>
    </recommendedName>
</protein>
<dbReference type="SMART" id="SM00409">
    <property type="entry name" value="IG"/>
    <property type="match status" value="2"/>
</dbReference>
<gene>
    <name evidence="3" type="ORF">APHIGO_LOCUS1220</name>
</gene>
<dbReference type="Proteomes" id="UP001154329">
    <property type="component" value="Chromosome 1"/>
</dbReference>
<keyword evidence="1" id="KW-0472">Membrane</keyword>
<accession>A0A9P0IM49</accession>
<dbReference type="InterPro" id="IPR013783">
    <property type="entry name" value="Ig-like_fold"/>
</dbReference>
<dbReference type="PANTHER" id="PTHR23279:SF6">
    <property type="entry name" value="DEFECTIVE PROBOSCIS EXTENSION RESPONSE 7, ISOFORM F"/>
    <property type="match status" value="1"/>
</dbReference>
<feature type="transmembrane region" description="Helical" evidence="1">
    <location>
        <begin position="215"/>
        <end position="234"/>
    </location>
</feature>
<organism evidence="3 4">
    <name type="scientific">Aphis gossypii</name>
    <name type="common">Cotton aphid</name>
    <dbReference type="NCBI Taxonomy" id="80765"/>
    <lineage>
        <taxon>Eukaryota</taxon>
        <taxon>Metazoa</taxon>
        <taxon>Ecdysozoa</taxon>
        <taxon>Arthropoda</taxon>
        <taxon>Hexapoda</taxon>
        <taxon>Insecta</taxon>
        <taxon>Pterygota</taxon>
        <taxon>Neoptera</taxon>
        <taxon>Paraneoptera</taxon>
        <taxon>Hemiptera</taxon>
        <taxon>Sternorrhyncha</taxon>
        <taxon>Aphidomorpha</taxon>
        <taxon>Aphidoidea</taxon>
        <taxon>Aphididae</taxon>
        <taxon>Aphidini</taxon>
        <taxon>Aphis</taxon>
        <taxon>Aphis</taxon>
    </lineage>
</organism>
<dbReference type="Pfam" id="PF13927">
    <property type="entry name" value="Ig_3"/>
    <property type="match status" value="1"/>
</dbReference>
<dbReference type="InterPro" id="IPR037448">
    <property type="entry name" value="Zig-8"/>
</dbReference>
<dbReference type="SMART" id="SM00408">
    <property type="entry name" value="IGc2"/>
    <property type="match status" value="1"/>
</dbReference>
<sequence length="235" mass="26180">MRDLHILTSGPHLFTNDGRFGIQHPLRDSAIWNLQIKDVSPKDMGSYECQVNTEPKIKFLVNLTVFESDVMIGDMGETSFNDGDQQSDVIDQQSKTSNYEPLERRMTPGGSITFTCRIGLVDQSRQSIQWYHGDKLISIMDRRGSLSVETDRSSNFFASRLTLASVTRADSGKYTCKSGNTNSTTFTLHVISPANGLALQDGLTSKGSRNYQSDYVISIIIFNCIACSIFVIKLL</sequence>
<dbReference type="InterPro" id="IPR036179">
    <property type="entry name" value="Ig-like_dom_sf"/>
</dbReference>
<name>A0A9P0IM49_APHGO</name>
<dbReference type="GO" id="GO:0032589">
    <property type="term" value="C:neuron projection membrane"/>
    <property type="evidence" value="ECO:0007669"/>
    <property type="project" value="TreeGrafter"/>
</dbReference>
<dbReference type="InterPro" id="IPR003598">
    <property type="entry name" value="Ig_sub2"/>
</dbReference>
<dbReference type="Gene3D" id="2.60.40.10">
    <property type="entry name" value="Immunoglobulins"/>
    <property type="match status" value="2"/>
</dbReference>
<evidence type="ECO:0000256" key="1">
    <source>
        <dbReference type="SAM" id="Phobius"/>
    </source>
</evidence>
<reference evidence="3" key="1">
    <citation type="submission" date="2022-02" db="EMBL/GenBank/DDBJ databases">
        <authorList>
            <person name="King R."/>
        </authorList>
    </citation>
    <scope>NUCLEOTIDE SEQUENCE</scope>
</reference>
<dbReference type="PROSITE" id="PS50835">
    <property type="entry name" value="IG_LIKE"/>
    <property type="match status" value="1"/>
</dbReference>
<dbReference type="InterPro" id="IPR003599">
    <property type="entry name" value="Ig_sub"/>
</dbReference>
<proteinExistence type="predicted"/>
<feature type="domain" description="Ig-like" evidence="2">
    <location>
        <begin position="94"/>
        <end position="187"/>
    </location>
</feature>
<evidence type="ECO:0000313" key="4">
    <source>
        <dbReference type="Proteomes" id="UP001154329"/>
    </source>
</evidence>
<dbReference type="InterPro" id="IPR007110">
    <property type="entry name" value="Ig-like_dom"/>
</dbReference>
<keyword evidence="1" id="KW-0812">Transmembrane</keyword>
<evidence type="ECO:0000313" key="3">
    <source>
        <dbReference type="EMBL" id="CAH1710492.1"/>
    </source>
</evidence>
<evidence type="ECO:0000259" key="2">
    <source>
        <dbReference type="PROSITE" id="PS50835"/>
    </source>
</evidence>
<dbReference type="AlphaFoldDB" id="A0A9P0IM49"/>
<dbReference type="SUPFAM" id="SSF48726">
    <property type="entry name" value="Immunoglobulin"/>
    <property type="match status" value="2"/>
</dbReference>
<keyword evidence="1" id="KW-1133">Transmembrane helix</keyword>
<keyword evidence="4" id="KW-1185">Reference proteome</keyword>
<dbReference type="EMBL" id="OU899034">
    <property type="protein sequence ID" value="CAH1710492.1"/>
    <property type="molecule type" value="Genomic_DNA"/>
</dbReference>